<evidence type="ECO:0008006" key="2">
    <source>
        <dbReference type="Google" id="ProtNLM"/>
    </source>
</evidence>
<dbReference type="EMBL" id="AP029612">
    <property type="protein sequence ID" value="BFG70431.1"/>
    <property type="molecule type" value="Genomic_DNA"/>
</dbReference>
<gene>
    <name evidence="1" type="ORF">KACHI17_13120</name>
</gene>
<evidence type="ECO:0000313" key="1">
    <source>
        <dbReference type="EMBL" id="BFG70431.1"/>
    </source>
</evidence>
<protein>
    <recommendedName>
        <fullName evidence="2">Carboxypeptidase-like regulatory domain-containing protein</fullName>
    </recommendedName>
</protein>
<dbReference type="AlphaFoldDB" id="A0AAT9GIC1"/>
<dbReference type="InterPro" id="IPR008969">
    <property type="entry name" value="CarboxyPept-like_regulatory"/>
</dbReference>
<proteinExistence type="predicted"/>
<sequence length="240" mass="28180">MRYIFLVVVLLFSFYGFGQKKKMIYGYLKDSVTNAPIILASVRNITTNTTTMTGNDGRFSIQAAENHILSFAAVGYYFDTLQYTNAYLLQDTLFPVLSPLVRDLGNVTVSSRGLSQYQQDSIERRKDFLQDIVNYTIPTVSQANSGAGIALNIDRFSRHERNKRKTLKFYETNEKEAYINYRFNTSLVISLTRFKDEKLRLFMQQHRPSYEWLRKHTTEEDIRYYINEQLKIFSKTYDKH</sequence>
<organism evidence="1">
    <name type="scientific">Sediminibacterium sp. KACHI17</name>
    <dbReference type="NCBI Taxonomy" id="1751071"/>
    <lineage>
        <taxon>Bacteria</taxon>
        <taxon>Pseudomonadati</taxon>
        <taxon>Bacteroidota</taxon>
        <taxon>Chitinophagia</taxon>
        <taxon>Chitinophagales</taxon>
        <taxon>Chitinophagaceae</taxon>
        <taxon>Sediminibacterium</taxon>
    </lineage>
</organism>
<reference evidence="1" key="1">
    <citation type="submission" date="2024-02" db="EMBL/GenBank/DDBJ databases">
        <title>Sediminibacterium planktonica sp. nov. and Sediminibacterium longus sp. nov., isolated from surface lake and river water.</title>
        <authorList>
            <person name="Watanabe K."/>
            <person name="Takemine S."/>
            <person name="Ishii Y."/>
            <person name="Ogata Y."/>
            <person name="Shindo C."/>
            <person name="Suda W."/>
        </authorList>
    </citation>
    <scope>NUCLEOTIDE SEQUENCE</scope>
    <source>
        <strain evidence="1">KACHI17</strain>
    </source>
</reference>
<dbReference type="SUPFAM" id="SSF49464">
    <property type="entry name" value="Carboxypeptidase regulatory domain-like"/>
    <property type="match status" value="1"/>
</dbReference>
<name>A0AAT9GIC1_9BACT</name>
<dbReference type="RefSeq" id="WP_353550710.1">
    <property type="nucleotide sequence ID" value="NZ_AP029612.1"/>
</dbReference>
<accession>A0AAT9GIC1</accession>